<dbReference type="InterPro" id="IPR041902">
    <property type="entry name" value="CtsR_N_sf"/>
</dbReference>
<name>A0A9D1MMW8_9FIRM</name>
<dbReference type="AlphaFoldDB" id="A0A9D1MMW8"/>
<proteinExistence type="predicted"/>
<organism evidence="2 3">
    <name type="scientific">Candidatus Caccalectryoclostridium excrementigallinarum</name>
    <dbReference type="NCBI Taxonomy" id="2840710"/>
    <lineage>
        <taxon>Bacteria</taxon>
        <taxon>Bacillati</taxon>
        <taxon>Bacillota</taxon>
        <taxon>Clostridia</taxon>
        <taxon>Christensenellales</taxon>
        <taxon>Christensenellaceae</taxon>
        <taxon>Christensenellaceae incertae sedis</taxon>
        <taxon>Candidatus Caccalectryoclostridium</taxon>
    </lineage>
</organism>
<dbReference type="Pfam" id="PF05848">
    <property type="entry name" value="CtsR"/>
    <property type="match status" value="1"/>
</dbReference>
<reference evidence="2" key="2">
    <citation type="journal article" date="2021" name="PeerJ">
        <title>Extensive microbial diversity within the chicken gut microbiome revealed by metagenomics and culture.</title>
        <authorList>
            <person name="Gilroy R."/>
            <person name="Ravi A."/>
            <person name="Getino M."/>
            <person name="Pursley I."/>
            <person name="Horton D.L."/>
            <person name="Alikhan N.F."/>
            <person name="Baker D."/>
            <person name="Gharbi K."/>
            <person name="Hall N."/>
            <person name="Watson M."/>
            <person name="Adriaenssens E.M."/>
            <person name="Foster-Nyarko E."/>
            <person name="Jarju S."/>
            <person name="Secka A."/>
            <person name="Antonio M."/>
            <person name="Oren A."/>
            <person name="Chaudhuri R.R."/>
            <person name="La Ragione R."/>
            <person name="Hildebrand F."/>
            <person name="Pallen M.J."/>
        </authorList>
    </citation>
    <scope>NUCLEOTIDE SEQUENCE</scope>
    <source>
        <strain evidence="2">9366</strain>
    </source>
</reference>
<evidence type="ECO:0000313" key="3">
    <source>
        <dbReference type="Proteomes" id="UP000824145"/>
    </source>
</evidence>
<accession>A0A9D1MMW8</accession>
<sequence length="149" mass="16292">MNISTEIEQFILQVLGGSDEITLSRSELAQYFSVAPSQINYVLATRFTLSRGFIVRSKRGGGGGITLVRIAADGDLVASQLKEVSEADELPENRARDMAERLHAQKAVTDRELALILASVSESALKGAKESGALRRNIYKEILIALMRK</sequence>
<dbReference type="Gene3D" id="1.10.1200.150">
    <property type="entry name" value="Transcriptional regulator CtsR, C-terminal domain"/>
    <property type="match status" value="1"/>
</dbReference>
<reference evidence="2" key="1">
    <citation type="submission" date="2020-10" db="EMBL/GenBank/DDBJ databases">
        <authorList>
            <person name="Gilroy R."/>
        </authorList>
    </citation>
    <scope>NUCLEOTIDE SEQUENCE</scope>
    <source>
        <strain evidence="2">9366</strain>
    </source>
</reference>
<dbReference type="EMBL" id="DVNJ01000020">
    <property type="protein sequence ID" value="HIU62924.1"/>
    <property type="molecule type" value="Genomic_DNA"/>
</dbReference>
<gene>
    <name evidence="2" type="ORF">IAB07_04045</name>
</gene>
<comment type="caution">
    <text evidence="2">The sequence shown here is derived from an EMBL/GenBank/DDBJ whole genome shotgun (WGS) entry which is preliminary data.</text>
</comment>
<feature type="domain" description="CtsR N-terminal HTH" evidence="1">
    <location>
        <begin position="2"/>
        <end position="70"/>
    </location>
</feature>
<dbReference type="Gene3D" id="3.30.56.130">
    <property type="entry name" value="Transcriptional regulator CtsR, winged HTH domain"/>
    <property type="match status" value="1"/>
</dbReference>
<dbReference type="InterPro" id="IPR041908">
    <property type="entry name" value="CtsR_C_sf"/>
</dbReference>
<dbReference type="Proteomes" id="UP000824145">
    <property type="component" value="Unassembled WGS sequence"/>
</dbReference>
<dbReference type="InterPro" id="IPR040465">
    <property type="entry name" value="CtsR_N"/>
</dbReference>
<evidence type="ECO:0000259" key="1">
    <source>
        <dbReference type="Pfam" id="PF05848"/>
    </source>
</evidence>
<evidence type="ECO:0000313" key="2">
    <source>
        <dbReference type="EMBL" id="HIU62924.1"/>
    </source>
</evidence>
<protein>
    <submittedName>
        <fullName evidence="2">CtsR family transcriptional regulator</fullName>
    </submittedName>
</protein>